<gene>
    <name evidence="2" type="ORF">HNQ75_000236</name>
</gene>
<proteinExistence type="predicted"/>
<dbReference type="AlphaFoldDB" id="A0A7X0DB12"/>
<evidence type="ECO:0000256" key="1">
    <source>
        <dbReference type="SAM" id="MobiDB-lite"/>
    </source>
</evidence>
<feature type="compositionally biased region" description="Basic and acidic residues" evidence="1">
    <location>
        <begin position="50"/>
        <end position="60"/>
    </location>
</feature>
<organism evidence="2 3">
    <name type="scientific">Pseudorhizobium flavum</name>
    <dbReference type="NCBI Taxonomy" id="1335061"/>
    <lineage>
        <taxon>Bacteria</taxon>
        <taxon>Pseudomonadati</taxon>
        <taxon>Pseudomonadota</taxon>
        <taxon>Alphaproteobacteria</taxon>
        <taxon>Hyphomicrobiales</taxon>
        <taxon>Rhizobiaceae</taxon>
        <taxon>Rhizobium/Agrobacterium group</taxon>
        <taxon>Pseudorhizobium</taxon>
    </lineage>
</organism>
<name>A0A7X0DB12_9HYPH</name>
<reference evidence="2 3" key="1">
    <citation type="submission" date="2020-08" db="EMBL/GenBank/DDBJ databases">
        <title>Genomic Encyclopedia of Type Strains, Phase IV (KMG-IV): sequencing the most valuable type-strain genomes for metagenomic binning, comparative biology and taxonomic classification.</title>
        <authorList>
            <person name="Goeker M."/>
        </authorList>
    </citation>
    <scope>NUCLEOTIDE SEQUENCE [LARGE SCALE GENOMIC DNA]</scope>
    <source>
        <strain evidence="2 3">DSM 102134</strain>
    </source>
</reference>
<comment type="caution">
    <text evidence="2">The sequence shown here is derived from an EMBL/GenBank/DDBJ whole genome shotgun (WGS) entry which is preliminary data.</text>
</comment>
<dbReference type="Proteomes" id="UP000535501">
    <property type="component" value="Unassembled WGS sequence"/>
</dbReference>
<feature type="region of interest" description="Disordered" evidence="1">
    <location>
        <begin position="1"/>
        <end position="60"/>
    </location>
</feature>
<protein>
    <submittedName>
        <fullName evidence="2">Uncharacterized protein</fullName>
    </submittedName>
</protein>
<evidence type="ECO:0000313" key="3">
    <source>
        <dbReference type="Proteomes" id="UP000535501"/>
    </source>
</evidence>
<keyword evidence="3" id="KW-1185">Reference proteome</keyword>
<dbReference type="RefSeq" id="WP_077549460.1">
    <property type="nucleotide sequence ID" value="NZ_JACHEJ010000001.1"/>
</dbReference>
<feature type="compositionally biased region" description="Basic and acidic residues" evidence="1">
    <location>
        <begin position="1"/>
        <end position="40"/>
    </location>
</feature>
<evidence type="ECO:0000313" key="2">
    <source>
        <dbReference type="EMBL" id="MBB6178293.1"/>
    </source>
</evidence>
<sequence length="60" mass="6456">MNKDRQAQDAIEQREPTTNDKTDKNPEGPHARKGLTDPEKTPGTGSLPDDAAKEADVGPD</sequence>
<dbReference type="EMBL" id="JACHEJ010000001">
    <property type="protein sequence ID" value="MBB6178293.1"/>
    <property type="molecule type" value="Genomic_DNA"/>
</dbReference>
<accession>A0A7X0DB12</accession>